<dbReference type="GO" id="GO:0008168">
    <property type="term" value="F:methyltransferase activity"/>
    <property type="evidence" value="ECO:0007669"/>
    <property type="project" value="UniProtKB-KW"/>
</dbReference>
<keyword evidence="3" id="KW-0489">Methyltransferase</keyword>
<dbReference type="AlphaFoldDB" id="A0A7W3J047"/>
<evidence type="ECO:0000313" key="4">
    <source>
        <dbReference type="Proteomes" id="UP000580910"/>
    </source>
</evidence>
<dbReference type="InterPro" id="IPR029063">
    <property type="entry name" value="SAM-dependent_MTases_sf"/>
</dbReference>
<dbReference type="Pfam" id="PF13489">
    <property type="entry name" value="Methyltransf_23"/>
    <property type="match status" value="1"/>
</dbReference>
<evidence type="ECO:0000256" key="1">
    <source>
        <dbReference type="ARBA" id="ARBA00006739"/>
    </source>
</evidence>
<dbReference type="SUPFAM" id="SSF53448">
    <property type="entry name" value="Nucleotide-diphospho-sugar transferases"/>
    <property type="match status" value="1"/>
</dbReference>
<sequence length="493" mass="53753">MQHPTQSGPTRPGPAKQAPRVGVLVVAYNAAGTLAETLSRLPASFAETVDHVLVCDDASSDDTYEVGLRFQSGSTLPLTVVRHQENLGYGGNQKAGYAWAIEHGLDIVVLLHGDGQYAPERIEDLVAPLANGDADAVFGSRMMERGRALEGGMPMYKFVGNKILTSFQNKLTGLQLTEWHSGYRAYRVDALADLDLASYTDAFDFDTEIILGLHAQGKRIVEVPIPTYYGDEICYVNGMKYAKDVSVDVVKFRMRRMGFGETATAGPDLDAYELKPSEHSSHGVLLRWLSAVAPSRVLDVGCSDGQFAALAGAYGHRVTGVDLVKHEGVAGRVEHFVEADLNAGLPADAGTGYRVVVAGDVLEHVVDPQRLLTDIAGRLADDGEVLVSVPNFGHWYPRARAATGTFDYDQRGPLDHGHVRFFTRKSFERLIAQCGLRIVERETVGSPFDILERGAASDRAARIAGRVAVADRAATRMWPTLFGYQFLYRLERA</sequence>
<dbReference type="EMBL" id="JACGXA010000001">
    <property type="protein sequence ID" value="MBA8803841.1"/>
    <property type="molecule type" value="Genomic_DNA"/>
</dbReference>
<dbReference type="InterPro" id="IPR001173">
    <property type="entry name" value="Glyco_trans_2-like"/>
</dbReference>
<dbReference type="PANTHER" id="PTHR48090">
    <property type="entry name" value="UNDECAPRENYL-PHOSPHATE 4-DEOXY-4-FORMAMIDO-L-ARABINOSE TRANSFERASE-RELATED"/>
    <property type="match status" value="1"/>
</dbReference>
<keyword evidence="3" id="KW-0808">Transferase</keyword>
<dbReference type="SUPFAM" id="SSF53335">
    <property type="entry name" value="S-adenosyl-L-methionine-dependent methyltransferases"/>
    <property type="match status" value="1"/>
</dbReference>
<dbReference type="Gene3D" id="3.90.550.10">
    <property type="entry name" value="Spore Coat Polysaccharide Biosynthesis Protein SpsA, Chain A"/>
    <property type="match status" value="1"/>
</dbReference>
<dbReference type="Pfam" id="PF00535">
    <property type="entry name" value="Glycos_transf_2"/>
    <property type="match status" value="1"/>
</dbReference>
<gene>
    <name evidence="3" type="ORF">FB382_002132</name>
</gene>
<organism evidence="3 4">
    <name type="scientific">Nocardioides ginsengisegetis</name>
    <dbReference type="NCBI Taxonomy" id="661491"/>
    <lineage>
        <taxon>Bacteria</taxon>
        <taxon>Bacillati</taxon>
        <taxon>Actinomycetota</taxon>
        <taxon>Actinomycetes</taxon>
        <taxon>Propionibacteriales</taxon>
        <taxon>Nocardioidaceae</taxon>
        <taxon>Nocardioides</taxon>
    </lineage>
</organism>
<protein>
    <submittedName>
        <fullName evidence="3">Glycosyltransferase involved in cell wall biosynthesis/cyclopropane fatty-acyl-phospholipid synthase-like methyltransferase</fullName>
    </submittedName>
</protein>
<dbReference type="CDD" id="cd04179">
    <property type="entry name" value="DPM_DPG-synthase_like"/>
    <property type="match status" value="1"/>
</dbReference>
<dbReference type="Gene3D" id="3.40.50.150">
    <property type="entry name" value="Vaccinia Virus protein VP39"/>
    <property type="match status" value="1"/>
</dbReference>
<dbReference type="RefSeq" id="WP_182539013.1">
    <property type="nucleotide sequence ID" value="NZ_JACGXA010000001.1"/>
</dbReference>
<dbReference type="PANTHER" id="PTHR48090:SF7">
    <property type="entry name" value="RFBJ PROTEIN"/>
    <property type="match status" value="1"/>
</dbReference>
<keyword evidence="4" id="KW-1185">Reference proteome</keyword>
<dbReference type="InterPro" id="IPR050256">
    <property type="entry name" value="Glycosyltransferase_2"/>
</dbReference>
<reference evidence="3 4" key="1">
    <citation type="submission" date="2020-07" db="EMBL/GenBank/DDBJ databases">
        <title>Sequencing the genomes of 1000 actinobacteria strains.</title>
        <authorList>
            <person name="Klenk H.-P."/>
        </authorList>
    </citation>
    <scope>NUCLEOTIDE SEQUENCE [LARGE SCALE GENOMIC DNA]</scope>
    <source>
        <strain evidence="3 4">DSM 21349</strain>
    </source>
</reference>
<dbReference type="Proteomes" id="UP000580910">
    <property type="component" value="Unassembled WGS sequence"/>
</dbReference>
<dbReference type="CDD" id="cd02440">
    <property type="entry name" value="AdoMet_MTases"/>
    <property type="match status" value="1"/>
</dbReference>
<comment type="similarity">
    <text evidence="1">Belongs to the glycosyltransferase 2 family.</text>
</comment>
<dbReference type="GO" id="GO:0032259">
    <property type="term" value="P:methylation"/>
    <property type="evidence" value="ECO:0007669"/>
    <property type="project" value="UniProtKB-KW"/>
</dbReference>
<evidence type="ECO:0000313" key="3">
    <source>
        <dbReference type="EMBL" id="MBA8803841.1"/>
    </source>
</evidence>
<dbReference type="InterPro" id="IPR029044">
    <property type="entry name" value="Nucleotide-diphossugar_trans"/>
</dbReference>
<comment type="caution">
    <text evidence="3">The sequence shown here is derived from an EMBL/GenBank/DDBJ whole genome shotgun (WGS) entry which is preliminary data.</text>
</comment>
<feature type="domain" description="Glycosyltransferase 2-like" evidence="2">
    <location>
        <begin position="23"/>
        <end position="193"/>
    </location>
</feature>
<name>A0A7W3J047_9ACTN</name>
<evidence type="ECO:0000259" key="2">
    <source>
        <dbReference type="Pfam" id="PF00535"/>
    </source>
</evidence>
<accession>A0A7W3J047</accession>
<proteinExistence type="inferred from homology"/>